<dbReference type="EMBL" id="HACG01033150">
    <property type="protein sequence ID" value="CEK80015.1"/>
    <property type="molecule type" value="Transcribed_RNA"/>
</dbReference>
<name>A0A0B7AJD5_9EUPU</name>
<reference evidence="1" key="1">
    <citation type="submission" date="2014-12" db="EMBL/GenBank/DDBJ databases">
        <title>Insight into the proteome of Arion vulgaris.</title>
        <authorList>
            <person name="Aradska J."/>
            <person name="Bulat T."/>
            <person name="Smidak R."/>
            <person name="Sarate P."/>
            <person name="Gangsoo J."/>
            <person name="Sialana F."/>
            <person name="Bilban M."/>
            <person name="Lubec G."/>
        </authorList>
    </citation>
    <scope>NUCLEOTIDE SEQUENCE</scope>
    <source>
        <tissue evidence="1">Skin</tissue>
    </source>
</reference>
<accession>A0A0B7AJD5</accession>
<organism evidence="1">
    <name type="scientific">Arion vulgaris</name>
    <dbReference type="NCBI Taxonomy" id="1028688"/>
    <lineage>
        <taxon>Eukaryota</taxon>
        <taxon>Metazoa</taxon>
        <taxon>Spiralia</taxon>
        <taxon>Lophotrochozoa</taxon>
        <taxon>Mollusca</taxon>
        <taxon>Gastropoda</taxon>
        <taxon>Heterobranchia</taxon>
        <taxon>Euthyneura</taxon>
        <taxon>Panpulmonata</taxon>
        <taxon>Eupulmonata</taxon>
        <taxon>Stylommatophora</taxon>
        <taxon>Helicina</taxon>
        <taxon>Arionoidea</taxon>
        <taxon>Arionidae</taxon>
        <taxon>Arion</taxon>
    </lineage>
</organism>
<proteinExistence type="predicted"/>
<evidence type="ECO:0000313" key="1">
    <source>
        <dbReference type="EMBL" id="CEK80015.1"/>
    </source>
</evidence>
<feature type="non-terminal residue" evidence="1">
    <location>
        <position position="1"/>
    </location>
</feature>
<gene>
    <name evidence="1" type="primary">ORF118613</name>
</gene>
<dbReference type="AlphaFoldDB" id="A0A0B7AJD5"/>
<sequence length="122" mass="13600">AYFNPLHAVFPICREAYTTNMITHLPFRLLCLRTAPTLSSTRGSESHSMCAHFAVQDGPFISSHAAFPISREAANCGMTVVFTFAVTLTVPRDCPDTQFDSCTGVLPHVGPLLYLWMHLLWR</sequence>
<protein>
    <submittedName>
        <fullName evidence="1">Uncharacterized protein</fullName>
    </submittedName>
</protein>